<dbReference type="SMART" id="SM00448">
    <property type="entry name" value="REC"/>
    <property type="match status" value="1"/>
</dbReference>
<dbReference type="CDD" id="cd16922">
    <property type="entry name" value="HATPase_EvgS-ArcB-TorS-like"/>
    <property type="match status" value="1"/>
</dbReference>
<evidence type="ECO:0000256" key="11">
    <source>
        <dbReference type="ARBA" id="ARBA00023306"/>
    </source>
</evidence>
<dbReference type="FunFam" id="1.10.287.130:FF:000038">
    <property type="entry name" value="Sensory transduction histidine kinase"/>
    <property type="match status" value="1"/>
</dbReference>
<keyword evidence="6" id="KW-0547">Nucleotide-binding</keyword>
<dbReference type="STRING" id="709032.Sulku_1783"/>
<evidence type="ECO:0000313" key="17">
    <source>
        <dbReference type="Proteomes" id="UP000008721"/>
    </source>
</evidence>
<feature type="domain" description="Histidine kinase" evidence="14">
    <location>
        <begin position="255"/>
        <end position="477"/>
    </location>
</feature>
<organism evidence="16 17">
    <name type="scientific">Sulfuricurvum kujiense (strain ATCC BAA-921 / DSM 16994 / JCM 11577 / YK-1)</name>
    <dbReference type="NCBI Taxonomy" id="709032"/>
    <lineage>
        <taxon>Bacteria</taxon>
        <taxon>Pseudomonadati</taxon>
        <taxon>Campylobacterota</taxon>
        <taxon>Epsilonproteobacteria</taxon>
        <taxon>Campylobacterales</taxon>
        <taxon>Sulfurimonadaceae</taxon>
        <taxon>Sulfuricurvum</taxon>
    </lineage>
</organism>
<keyword evidence="5" id="KW-0808">Transferase</keyword>
<feature type="transmembrane region" description="Helical" evidence="13">
    <location>
        <begin position="73"/>
        <end position="91"/>
    </location>
</feature>
<keyword evidence="8" id="KW-0067">ATP-binding</keyword>
<comment type="subcellular location">
    <subcellularLocation>
        <location evidence="2">Membrane</location>
    </subcellularLocation>
</comment>
<feature type="transmembrane region" description="Helical" evidence="13">
    <location>
        <begin position="25"/>
        <end position="42"/>
    </location>
</feature>
<dbReference type="GO" id="GO:0016020">
    <property type="term" value="C:membrane"/>
    <property type="evidence" value="ECO:0007669"/>
    <property type="project" value="UniProtKB-SubCell"/>
</dbReference>
<sequence length="722" mass="81793">MIPFTVLGTKERLLLQSHYYEADKLMMWILLIHAFVAIFVTANYYNTYWLGIVGSAVILTLCSAAFILLRGTLWFRLIAAVAIMLFSAIYIQQHLGRIEMHFHVFIGLAILTIYKDVVPMFIATAAILIHHLLFNWMQSLHVILGNEPVMIFSYGCGTEYVILHGVMVIAETVLLTYIIKNSAQQFIEVIRAQEALDISNQQLSRFNITLEEQVRLRTQELESALQKHIGMAEDLKMAKEEAVSANQLKSEFLANMSHEIRTPLNSVIGFSDLLEQEVKEPKQVQYLHAIKNGGKALLSLINNILDLSKIESGHMKVELHPLHFKPFLREIMNMFIEPGKKKGLEVTYEIEKNLPEWIIADEIRIRQILFNLISNAIKFTEKGSVRLSVLSTPSKNEGFVDLIFSIKDTGIGISPKNQIKIFDAFIQNDGQDSRQFGGTGLGLAICRKLAQLMKGDITIESQLGQGSEFTFTIANIEISEALFAEAEEAPTKNTITFSSSKILIVDDIEENRILLHEFLNEFGFEIEEAVDGLEATELIREHAYDLVLTDIRMPRMDGWEAIRFIRDELSNHTLPVVAVTASVMKEDYEHLMKVFDGIIEKPVNKSLLISTLQRFLPYTQNIPLPEEESSFAISGLTPDEQERLKNSLSDCAKEVDAILESGDIELAEGFADKLFNIGNEFETKAIIKYASLLKENCESFNIESVESLLKEYQKNQKLWSIS</sequence>
<dbReference type="Pfam" id="PF00512">
    <property type="entry name" value="HisKA"/>
    <property type="match status" value="1"/>
</dbReference>
<dbReference type="Proteomes" id="UP000008721">
    <property type="component" value="Chromosome"/>
</dbReference>
<dbReference type="InterPro" id="IPR003594">
    <property type="entry name" value="HATPase_dom"/>
</dbReference>
<dbReference type="Gene3D" id="3.30.565.10">
    <property type="entry name" value="Histidine kinase-like ATPase, C-terminal domain"/>
    <property type="match status" value="1"/>
</dbReference>
<dbReference type="PRINTS" id="PR00344">
    <property type="entry name" value="BCTRLSENSOR"/>
</dbReference>
<keyword evidence="11" id="KW-0131">Cell cycle</keyword>
<dbReference type="InterPro" id="IPR005467">
    <property type="entry name" value="His_kinase_dom"/>
</dbReference>
<dbReference type="SUPFAM" id="SSF55874">
    <property type="entry name" value="ATPase domain of HSP90 chaperone/DNA topoisomerase II/histidine kinase"/>
    <property type="match status" value="1"/>
</dbReference>
<dbReference type="Gene3D" id="3.40.50.2300">
    <property type="match status" value="1"/>
</dbReference>
<dbReference type="PANTHER" id="PTHR45339:SF1">
    <property type="entry name" value="HYBRID SIGNAL TRANSDUCTION HISTIDINE KINASE J"/>
    <property type="match status" value="1"/>
</dbReference>
<evidence type="ECO:0000313" key="16">
    <source>
        <dbReference type="EMBL" id="ADR34444.1"/>
    </source>
</evidence>
<dbReference type="InterPro" id="IPR001789">
    <property type="entry name" value="Sig_transdc_resp-reg_receiver"/>
</dbReference>
<dbReference type="PANTHER" id="PTHR45339">
    <property type="entry name" value="HYBRID SIGNAL TRANSDUCTION HISTIDINE KINASE J"/>
    <property type="match status" value="1"/>
</dbReference>
<keyword evidence="7 16" id="KW-0418">Kinase</keyword>
<gene>
    <name evidence="16" type="ordered locus">Sulku_1783</name>
</gene>
<feature type="modified residue" description="4-aspartylphosphate" evidence="12">
    <location>
        <position position="550"/>
    </location>
</feature>
<evidence type="ECO:0000259" key="14">
    <source>
        <dbReference type="PROSITE" id="PS50109"/>
    </source>
</evidence>
<dbReference type="eggNOG" id="COG2205">
    <property type="taxonomic scope" value="Bacteria"/>
</dbReference>
<feature type="transmembrane region" description="Helical" evidence="13">
    <location>
        <begin position="49"/>
        <end position="67"/>
    </location>
</feature>
<name>E4U1A7_SULKY</name>
<evidence type="ECO:0000256" key="7">
    <source>
        <dbReference type="ARBA" id="ARBA00022777"/>
    </source>
</evidence>
<reference evidence="16 17" key="1">
    <citation type="journal article" date="2012" name="Stand. Genomic Sci.">
        <title>Complete genome sequence of the sulfur compounds oxidizing chemolithoautotroph Sulfuricurvum kujiense type strain (YK-1(T)).</title>
        <authorList>
            <person name="Han C."/>
            <person name="Kotsyurbenko O."/>
            <person name="Chertkov O."/>
            <person name="Held B."/>
            <person name="Lapidus A."/>
            <person name="Nolan M."/>
            <person name="Lucas S."/>
            <person name="Hammon N."/>
            <person name="Deshpande S."/>
            <person name="Cheng J.F."/>
            <person name="Tapia R."/>
            <person name="Goodwin L.A."/>
            <person name="Pitluck S."/>
            <person name="Liolios K."/>
            <person name="Pagani I."/>
            <person name="Ivanova N."/>
            <person name="Mavromatis K."/>
            <person name="Mikhailova N."/>
            <person name="Pati A."/>
            <person name="Chen A."/>
            <person name="Palaniappan K."/>
            <person name="Land M."/>
            <person name="Hauser L."/>
            <person name="Chang Y.J."/>
            <person name="Jeffries C.D."/>
            <person name="Brambilla E.M."/>
            <person name="Rohde M."/>
            <person name="Spring S."/>
            <person name="Sikorski J."/>
            <person name="Goker M."/>
            <person name="Woyke T."/>
            <person name="Bristow J."/>
            <person name="Eisen J.A."/>
            <person name="Markowitz V."/>
            <person name="Hugenholtz P."/>
            <person name="Kyrpides N.C."/>
            <person name="Klenk H.P."/>
            <person name="Detter J.C."/>
        </authorList>
    </citation>
    <scope>NUCLEOTIDE SEQUENCE [LARGE SCALE GENOMIC DNA]</scope>
    <source>
        <strain evidence="17">ATCC BAA-921 / DSM 16994 / JCM 11577 / YK-1</strain>
    </source>
</reference>
<dbReference type="SUPFAM" id="SSF52172">
    <property type="entry name" value="CheY-like"/>
    <property type="match status" value="1"/>
</dbReference>
<keyword evidence="9" id="KW-0902">Two-component regulatory system</keyword>
<dbReference type="EC" id="2.7.13.3" evidence="3"/>
<evidence type="ECO:0000256" key="12">
    <source>
        <dbReference type="PROSITE-ProRule" id="PRU00169"/>
    </source>
</evidence>
<proteinExistence type="predicted"/>
<keyword evidence="13" id="KW-1133">Transmembrane helix</keyword>
<keyword evidence="17" id="KW-1185">Reference proteome</keyword>
<evidence type="ECO:0000256" key="13">
    <source>
        <dbReference type="SAM" id="Phobius"/>
    </source>
</evidence>
<dbReference type="OrthoDB" id="5378360at2"/>
<dbReference type="InterPro" id="IPR036097">
    <property type="entry name" value="HisK_dim/P_sf"/>
</dbReference>
<dbReference type="InterPro" id="IPR004358">
    <property type="entry name" value="Sig_transdc_His_kin-like_C"/>
</dbReference>
<dbReference type="RefSeq" id="WP_013460641.1">
    <property type="nucleotide sequence ID" value="NC_014762.1"/>
</dbReference>
<dbReference type="Pfam" id="PF02518">
    <property type="entry name" value="HATPase_c"/>
    <property type="match status" value="1"/>
</dbReference>
<dbReference type="InterPro" id="IPR011006">
    <property type="entry name" value="CheY-like_superfamily"/>
</dbReference>
<protein>
    <recommendedName>
        <fullName evidence="3">histidine kinase</fullName>
        <ecNumber evidence="3">2.7.13.3</ecNumber>
    </recommendedName>
</protein>
<dbReference type="HOGENOM" id="CLU_000445_114_15_7"/>
<dbReference type="AlphaFoldDB" id="E4U1A7"/>
<dbReference type="Pfam" id="PF00072">
    <property type="entry name" value="Response_reg"/>
    <property type="match status" value="1"/>
</dbReference>
<keyword evidence="13" id="KW-0812">Transmembrane</keyword>
<dbReference type="SMART" id="SM00388">
    <property type="entry name" value="HisKA"/>
    <property type="match status" value="1"/>
</dbReference>
<evidence type="ECO:0000256" key="6">
    <source>
        <dbReference type="ARBA" id="ARBA00022741"/>
    </source>
</evidence>
<dbReference type="CDD" id="cd17546">
    <property type="entry name" value="REC_hyHK_CKI1_RcsC-like"/>
    <property type="match status" value="1"/>
</dbReference>
<evidence type="ECO:0000256" key="2">
    <source>
        <dbReference type="ARBA" id="ARBA00004370"/>
    </source>
</evidence>
<dbReference type="InterPro" id="IPR003661">
    <property type="entry name" value="HisK_dim/P_dom"/>
</dbReference>
<dbReference type="GO" id="GO:0000155">
    <property type="term" value="F:phosphorelay sensor kinase activity"/>
    <property type="evidence" value="ECO:0007669"/>
    <property type="project" value="InterPro"/>
</dbReference>
<evidence type="ECO:0000256" key="3">
    <source>
        <dbReference type="ARBA" id="ARBA00012438"/>
    </source>
</evidence>
<dbReference type="CDD" id="cd00082">
    <property type="entry name" value="HisKA"/>
    <property type="match status" value="1"/>
</dbReference>
<evidence type="ECO:0000256" key="4">
    <source>
        <dbReference type="ARBA" id="ARBA00022553"/>
    </source>
</evidence>
<dbReference type="InterPro" id="IPR036890">
    <property type="entry name" value="HATPase_C_sf"/>
</dbReference>
<dbReference type="PROSITE" id="PS50110">
    <property type="entry name" value="RESPONSE_REGULATORY"/>
    <property type="match status" value="1"/>
</dbReference>
<keyword evidence="4 12" id="KW-0597">Phosphoprotein</keyword>
<dbReference type="FunFam" id="3.30.565.10:FF:000010">
    <property type="entry name" value="Sensor histidine kinase RcsC"/>
    <property type="match status" value="1"/>
</dbReference>
<comment type="catalytic activity">
    <reaction evidence="1">
        <text>ATP + protein L-histidine = ADP + protein N-phospho-L-histidine.</text>
        <dbReference type="EC" id="2.7.13.3"/>
    </reaction>
</comment>
<evidence type="ECO:0000259" key="15">
    <source>
        <dbReference type="PROSITE" id="PS50110"/>
    </source>
</evidence>
<dbReference type="KEGG" id="sku:Sulku_1783"/>
<dbReference type="PROSITE" id="PS50109">
    <property type="entry name" value="HIS_KIN"/>
    <property type="match status" value="1"/>
</dbReference>
<evidence type="ECO:0000256" key="5">
    <source>
        <dbReference type="ARBA" id="ARBA00022679"/>
    </source>
</evidence>
<evidence type="ECO:0000256" key="10">
    <source>
        <dbReference type="ARBA" id="ARBA00023136"/>
    </source>
</evidence>
<dbReference type="Gene3D" id="1.10.287.130">
    <property type="match status" value="1"/>
</dbReference>
<dbReference type="eggNOG" id="COG0784">
    <property type="taxonomic scope" value="Bacteria"/>
</dbReference>
<dbReference type="SUPFAM" id="SSF47384">
    <property type="entry name" value="Homodimeric domain of signal transducing histidine kinase"/>
    <property type="match status" value="1"/>
</dbReference>
<feature type="domain" description="Response regulatory" evidence="15">
    <location>
        <begin position="501"/>
        <end position="616"/>
    </location>
</feature>
<evidence type="ECO:0000256" key="9">
    <source>
        <dbReference type="ARBA" id="ARBA00023012"/>
    </source>
</evidence>
<dbReference type="SMART" id="SM00387">
    <property type="entry name" value="HATPase_c"/>
    <property type="match status" value="1"/>
</dbReference>
<evidence type="ECO:0000256" key="1">
    <source>
        <dbReference type="ARBA" id="ARBA00000085"/>
    </source>
</evidence>
<dbReference type="GO" id="GO:0005524">
    <property type="term" value="F:ATP binding"/>
    <property type="evidence" value="ECO:0007669"/>
    <property type="project" value="UniProtKB-KW"/>
</dbReference>
<accession>E4U1A7</accession>
<dbReference type="EMBL" id="CP002355">
    <property type="protein sequence ID" value="ADR34444.1"/>
    <property type="molecule type" value="Genomic_DNA"/>
</dbReference>
<evidence type="ECO:0000256" key="8">
    <source>
        <dbReference type="ARBA" id="ARBA00022840"/>
    </source>
</evidence>
<keyword evidence="10 13" id="KW-0472">Membrane</keyword>